<dbReference type="Pfam" id="PF06985">
    <property type="entry name" value="HET"/>
    <property type="match status" value="1"/>
</dbReference>
<organism evidence="2 3">
    <name type="scientific">Passalora fulva</name>
    <name type="common">Tomato leaf mold</name>
    <name type="synonym">Cladosporium fulvum</name>
    <dbReference type="NCBI Taxonomy" id="5499"/>
    <lineage>
        <taxon>Eukaryota</taxon>
        <taxon>Fungi</taxon>
        <taxon>Dikarya</taxon>
        <taxon>Ascomycota</taxon>
        <taxon>Pezizomycotina</taxon>
        <taxon>Dothideomycetes</taxon>
        <taxon>Dothideomycetidae</taxon>
        <taxon>Mycosphaerellales</taxon>
        <taxon>Mycosphaerellaceae</taxon>
        <taxon>Fulvia</taxon>
    </lineage>
</organism>
<proteinExistence type="predicted"/>
<dbReference type="PANTHER" id="PTHR24148:SF73">
    <property type="entry name" value="HET DOMAIN PROTEIN (AFU_ORTHOLOGUE AFUA_8G01020)"/>
    <property type="match status" value="1"/>
</dbReference>
<reference evidence="2" key="1">
    <citation type="submission" date="2021-12" db="EMBL/GenBank/DDBJ databases">
        <authorList>
            <person name="Zaccaron A."/>
            <person name="Stergiopoulos I."/>
        </authorList>
    </citation>
    <scope>NUCLEOTIDE SEQUENCE</scope>
    <source>
        <strain evidence="2">Race5_Kim</strain>
    </source>
</reference>
<dbReference type="PANTHER" id="PTHR24148">
    <property type="entry name" value="ANKYRIN REPEAT DOMAIN-CONTAINING PROTEIN 39 HOMOLOG-RELATED"/>
    <property type="match status" value="1"/>
</dbReference>
<dbReference type="InterPro" id="IPR010730">
    <property type="entry name" value="HET"/>
</dbReference>
<dbReference type="InterPro" id="IPR052895">
    <property type="entry name" value="HetReg/Transcr_Mod"/>
</dbReference>
<evidence type="ECO:0000259" key="1">
    <source>
        <dbReference type="Pfam" id="PF06985"/>
    </source>
</evidence>
<name>A0A9Q8PCV1_PASFU</name>
<accession>A0A9Q8PCV1</accession>
<protein>
    <recommendedName>
        <fullName evidence="1">Heterokaryon incompatibility domain-containing protein</fullName>
    </recommendedName>
</protein>
<feature type="domain" description="Heterokaryon incompatibility" evidence="1">
    <location>
        <begin position="83"/>
        <end position="231"/>
    </location>
</feature>
<reference evidence="2" key="2">
    <citation type="journal article" date="2022" name="Microb. Genom.">
        <title>A chromosome-scale genome assembly of the tomato pathogen Cladosporium fulvum reveals a compartmentalized genome architecture and the presence of a dispensable chromosome.</title>
        <authorList>
            <person name="Zaccaron A.Z."/>
            <person name="Chen L.H."/>
            <person name="Samaras A."/>
            <person name="Stergiopoulos I."/>
        </authorList>
    </citation>
    <scope>NUCLEOTIDE SEQUENCE</scope>
    <source>
        <strain evidence="2">Race5_Kim</strain>
    </source>
</reference>
<dbReference type="RefSeq" id="XP_047764562.1">
    <property type="nucleotide sequence ID" value="XM_047909444.1"/>
</dbReference>
<dbReference type="KEGG" id="ffu:CLAFUR5_10296"/>
<dbReference type="Pfam" id="PF26639">
    <property type="entry name" value="Het-6_barrel"/>
    <property type="match status" value="1"/>
</dbReference>
<dbReference type="EMBL" id="CP090169">
    <property type="protein sequence ID" value="UJO20196.1"/>
    <property type="molecule type" value="Genomic_DNA"/>
</dbReference>
<gene>
    <name evidence="2" type="ORF">CLAFUR5_10296</name>
</gene>
<dbReference type="AlphaFoldDB" id="A0A9Q8PCV1"/>
<dbReference type="OrthoDB" id="5303367at2759"/>
<keyword evidence="3" id="KW-1185">Reference proteome</keyword>
<evidence type="ECO:0000313" key="2">
    <source>
        <dbReference type="EMBL" id="UJO20196.1"/>
    </source>
</evidence>
<sequence length="680" mass="77244">MQEEQPQLSKVLQLNRPTLGEDGKEIRLITLRWVEVKPQQSETSELEVHDALSCDLENCPFHGHDALPGVGDSAAHLPPANSYVALSYTWNQDGHVKDLKVNGHTVSIGKNLADAIQVFQRTHLAKDGYKLWADALCIDQSSIIERNREVPRMREIYQRARYVFSWLGPAEDDSDLVLDFVNGLSAVWNANEQSARSFLQTTLTAQGHRLFKAMTRFIQRRYWLRVWVIQELALGSDDSLIFCGNRSTTWGNILLTYRACNLRLREFGSALADVFQDEFTKLPSNVREHYWREMIYWQWGKVEAFSEIQEQVRAGNPILTKLVVSRTRHSGCTRPEDKVYGVLGLLNKSISSRLHTDYSLPYIDTYRMFARACIEGEQNLEVLHWCGNDSWTTGHTRPFEEDQPSWVPDLSFSKRVMNARHEPDYNAHGATKPEVSFPDDGRVLTAKGVLFDILDGVGGNRVREDDFSQANDIVSSTSNANGYGSTEAAAEAFWRALLGNRDRAGQTAPASYSCLLDSLIMEDPASSPPPDDSEFPQDLLWHVHLFFKRHADFVLCGRPLRDYFRDHGSFADAPDRRVALIEHFRTEGEQYFNPFRRMMDFMWSRRFAQTKDGYIAVVPNLAKPGDVIAVLYGSSYPILLRPFRGKYKVVGHCFVQGIMDGEVLDMIASGVMSAVDVHMS</sequence>
<dbReference type="Proteomes" id="UP000756132">
    <property type="component" value="Chromosome 7"/>
</dbReference>
<evidence type="ECO:0000313" key="3">
    <source>
        <dbReference type="Proteomes" id="UP000756132"/>
    </source>
</evidence>
<dbReference type="GeneID" id="71990174"/>